<keyword evidence="1" id="KW-0687">Ribonucleoprotein</keyword>
<reference evidence="1 2" key="1">
    <citation type="submission" date="2020-08" db="EMBL/GenBank/DDBJ databases">
        <title>Genomic Encyclopedia of Type Strains, Phase IV (KMG-V): Genome sequencing to study the core and pangenomes of soil and plant-associated prokaryotes.</title>
        <authorList>
            <person name="Whitman W."/>
        </authorList>
    </citation>
    <scope>NUCLEOTIDE SEQUENCE [LARGE SCALE GENOMIC DNA]</scope>
    <source>
        <strain evidence="1 2">X5P3</strain>
    </source>
</reference>
<keyword evidence="1" id="KW-0689">Ribosomal protein</keyword>
<dbReference type="Proteomes" id="UP000584867">
    <property type="component" value="Unassembled WGS sequence"/>
</dbReference>
<gene>
    <name evidence="1" type="ORF">HDF15_001136</name>
</gene>
<evidence type="ECO:0000313" key="2">
    <source>
        <dbReference type="Proteomes" id="UP000584867"/>
    </source>
</evidence>
<evidence type="ECO:0000313" key="1">
    <source>
        <dbReference type="EMBL" id="MBB5062799.1"/>
    </source>
</evidence>
<name>A0A7W7ZMQ3_9BACT</name>
<sequence>MPNHGSRSIAAMEILDRGLARPPAMLGDPVLYQFRHANVP</sequence>
<comment type="caution">
    <text evidence="1">The sequence shown here is derived from an EMBL/GenBank/DDBJ whole genome shotgun (WGS) entry which is preliminary data.</text>
</comment>
<dbReference type="GO" id="GO:0005840">
    <property type="term" value="C:ribosome"/>
    <property type="evidence" value="ECO:0007669"/>
    <property type="project" value="UniProtKB-KW"/>
</dbReference>
<organism evidence="1 2">
    <name type="scientific">Granulicella mallensis</name>
    <dbReference type="NCBI Taxonomy" id="940614"/>
    <lineage>
        <taxon>Bacteria</taxon>
        <taxon>Pseudomonadati</taxon>
        <taxon>Acidobacteriota</taxon>
        <taxon>Terriglobia</taxon>
        <taxon>Terriglobales</taxon>
        <taxon>Acidobacteriaceae</taxon>
        <taxon>Granulicella</taxon>
    </lineage>
</organism>
<dbReference type="EMBL" id="JACHIO010000004">
    <property type="protein sequence ID" value="MBB5062799.1"/>
    <property type="molecule type" value="Genomic_DNA"/>
</dbReference>
<dbReference type="AlphaFoldDB" id="A0A7W7ZMQ3"/>
<proteinExistence type="predicted"/>
<accession>A0A7W7ZMQ3</accession>
<dbReference type="RefSeq" id="WP_260330858.1">
    <property type="nucleotide sequence ID" value="NZ_JACHIO010000004.1"/>
</dbReference>
<protein>
    <submittedName>
        <fullName evidence="1">Ribosomal protein L14</fullName>
    </submittedName>
</protein>